<evidence type="ECO:0000313" key="2">
    <source>
        <dbReference type="Proteomes" id="UP000646484"/>
    </source>
</evidence>
<keyword evidence="2" id="KW-1185">Reference proteome</keyword>
<accession>A0ABR7D4D1</accession>
<name>A0ABR7D4D1_9BACT</name>
<dbReference type="Proteomes" id="UP000646484">
    <property type="component" value="Unassembled WGS sequence"/>
</dbReference>
<dbReference type="RefSeq" id="WP_186977027.1">
    <property type="nucleotide sequence ID" value="NZ_JACOOH010000006.1"/>
</dbReference>
<proteinExistence type="predicted"/>
<reference evidence="1 2" key="1">
    <citation type="submission" date="2020-08" db="EMBL/GenBank/DDBJ databases">
        <title>Genome public.</title>
        <authorList>
            <person name="Liu C."/>
            <person name="Sun Q."/>
        </authorList>
    </citation>
    <scope>NUCLEOTIDE SEQUENCE [LARGE SCALE GENOMIC DNA]</scope>
    <source>
        <strain evidence="1 2">NSJ-56</strain>
    </source>
</reference>
<comment type="caution">
    <text evidence="1">The sequence shown here is derived from an EMBL/GenBank/DDBJ whole genome shotgun (WGS) entry which is preliminary data.</text>
</comment>
<gene>
    <name evidence="1" type="ORF">H8S64_14845</name>
</gene>
<protein>
    <submittedName>
        <fullName evidence="1">Uncharacterized protein</fullName>
    </submittedName>
</protein>
<sequence>MVEIKSGALKDAKGKYKGMVIFQKGKKTFGRALPSYDGNAGSPTRAAQNARLAAVVTLYQSIKETYLCHAWRMEATRKEISSGYNLFISTNLQAYSTDCTVGDFQLLHLTRGVLQTPFQLRRQEAPAGTLSLTWEPAPWSNYRRNRDELALAVIYDHEPFRVEIIDHTGITREDGTAAITLEHPLAREAHVYAFFVNTTRDGFSNSTYFNVPLRGVY</sequence>
<dbReference type="EMBL" id="JACOOH010000006">
    <property type="protein sequence ID" value="MBC5622375.1"/>
    <property type="molecule type" value="Genomic_DNA"/>
</dbReference>
<organism evidence="1 2">
    <name type="scientific">Butyricimonas hominis</name>
    <dbReference type="NCBI Taxonomy" id="2763032"/>
    <lineage>
        <taxon>Bacteria</taxon>
        <taxon>Pseudomonadati</taxon>
        <taxon>Bacteroidota</taxon>
        <taxon>Bacteroidia</taxon>
        <taxon>Bacteroidales</taxon>
        <taxon>Odoribacteraceae</taxon>
        <taxon>Butyricimonas</taxon>
    </lineage>
</organism>
<evidence type="ECO:0000313" key="1">
    <source>
        <dbReference type="EMBL" id="MBC5622375.1"/>
    </source>
</evidence>